<sequence length="188" mass="20945">MKALEHTARVFERTVTLDSTVAYMGSMMTFLAKASETDGRFALMEYYTKPGNEPPPHIHDREHEMYFVLEGSMRFYCEDKTMDISAGDVVFLPQGKAHAFNCLSPQVRTLILVAASGEGSVGLDTYFLTVGEPTRSMSLPGHAVTYVEETPERAIRACNDNGIYLMSAEETRKALPQYPGFGVRRDEG</sequence>
<dbReference type="InterPro" id="IPR014710">
    <property type="entry name" value="RmlC-like_jellyroll"/>
</dbReference>
<reference evidence="2 3" key="1">
    <citation type="submission" date="2024-12" db="EMBL/GenBank/DDBJ databases">
        <authorList>
            <person name="Lee Y."/>
        </authorList>
    </citation>
    <scope>NUCLEOTIDE SEQUENCE [LARGE SCALE GENOMIC DNA]</scope>
    <source>
        <strain evidence="2 3">03SUJ4</strain>
    </source>
</reference>
<dbReference type="Gene3D" id="2.60.120.10">
    <property type="entry name" value="Jelly Rolls"/>
    <property type="match status" value="1"/>
</dbReference>
<dbReference type="Proteomes" id="UP001634747">
    <property type="component" value="Unassembled WGS sequence"/>
</dbReference>
<accession>A0ABW9KKW5</accession>
<evidence type="ECO:0000313" key="2">
    <source>
        <dbReference type="EMBL" id="MFN2976202.1"/>
    </source>
</evidence>
<name>A0ABW9KKW5_9BACT</name>
<dbReference type="InterPro" id="IPR013096">
    <property type="entry name" value="Cupin_2"/>
</dbReference>
<evidence type="ECO:0000259" key="1">
    <source>
        <dbReference type="Pfam" id="PF07883"/>
    </source>
</evidence>
<dbReference type="InterPro" id="IPR011051">
    <property type="entry name" value="RmlC_Cupin_sf"/>
</dbReference>
<dbReference type="InterPro" id="IPR053146">
    <property type="entry name" value="QDO-like"/>
</dbReference>
<keyword evidence="3" id="KW-1185">Reference proteome</keyword>
<dbReference type="EMBL" id="JBJYXY010000001">
    <property type="protein sequence ID" value="MFN2976202.1"/>
    <property type="molecule type" value="Genomic_DNA"/>
</dbReference>
<gene>
    <name evidence="2" type="ORF">ACK2TP_10560</name>
</gene>
<proteinExistence type="predicted"/>
<dbReference type="PANTHER" id="PTHR36440">
    <property type="entry name" value="PUTATIVE (AFU_ORTHOLOGUE AFUA_8G07350)-RELATED"/>
    <property type="match status" value="1"/>
</dbReference>
<comment type="caution">
    <text evidence="2">The sequence shown here is derived from an EMBL/GenBank/DDBJ whole genome shotgun (WGS) entry which is preliminary data.</text>
</comment>
<dbReference type="PANTHER" id="PTHR36440:SF1">
    <property type="entry name" value="PUTATIVE (AFU_ORTHOLOGUE AFUA_8G07350)-RELATED"/>
    <property type="match status" value="1"/>
</dbReference>
<dbReference type="SUPFAM" id="SSF51182">
    <property type="entry name" value="RmlC-like cupins"/>
    <property type="match status" value="1"/>
</dbReference>
<protein>
    <submittedName>
        <fullName evidence="2">Cupin domain-containing protein</fullName>
    </submittedName>
</protein>
<organism evidence="2 3">
    <name type="scientific">Terriglobus aquaticus</name>
    <dbReference type="NCBI Taxonomy" id="940139"/>
    <lineage>
        <taxon>Bacteria</taxon>
        <taxon>Pseudomonadati</taxon>
        <taxon>Acidobacteriota</taxon>
        <taxon>Terriglobia</taxon>
        <taxon>Terriglobales</taxon>
        <taxon>Acidobacteriaceae</taxon>
        <taxon>Terriglobus</taxon>
    </lineage>
</organism>
<feature type="domain" description="Cupin type-2" evidence="1">
    <location>
        <begin position="49"/>
        <end position="106"/>
    </location>
</feature>
<dbReference type="Pfam" id="PF07883">
    <property type="entry name" value="Cupin_2"/>
    <property type="match status" value="1"/>
</dbReference>
<dbReference type="RefSeq" id="WP_263412310.1">
    <property type="nucleotide sequence ID" value="NZ_BAABBH010000001.1"/>
</dbReference>
<evidence type="ECO:0000313" key="3">
    <source>
        <dbReference type="Proteomes" id="UP001634747"/>
    </source>
</evidence>